<dbReference type="Proteomes" id="UP000678281">
    <property type="component" value="Unassembled WGS sequence"/>
</dbReference>
<evidence type="ECO:0000313" key="3">
    <source>
        <dbReference type="Proteomes" id="UP000678281"/>
    </source>
</evidence>
<evidence type="ECO:0000313" key="2">
    <source>
        <dbReference type="EMBL" id="MBS3848018.1"/>
    </source>
</evidence>
<keyword evidence="1" id="KW-0732">Signal</keyword>
<accession>A0A942I5U0</accession>
<keyword evidence="3" id="KW-1185">Reference proteome</keyword>
<feature type="signal peptide" evidence="1">
    <location>
        <begin position="1"/>
        <end position="29"/>
    </location>
</feature>
<proteinExistence type="predicted"/>
<feature type="chain" id="PRO_5037512625" description="Carboxypeptidase regulatory-like domain-containing protein" evidence="1">
    <location>
        <begin position="30"/>
        <end position="321"/>
    </location>
</feature>
<dbReference type="AlphaFoldDB" id="A0A942I5U0"/>
<dbReference type="EMBL" id="JAGXTP010000001">
    <property type="protein sequence ID" value="MBS3848018.1"/>
    <property type="molecule type" value="Genomic_DNA"/>
</dbReference>
<protein>
    <recommendedName>
        <fullName evidence="4">Carboxypeptidase regulatory-like domain-containing protein</fullName>
    </recommendedName>
</protein>
<name>A0A942I5U0_9HYPH</name>
<reference evidence="2" key="1">
    <citation type="submission" date="2021-04" db="EMBL/GenBank/DDBJ databases">
        <title>Devosia litorisediminis sp. nov., isolated from a sand dune.</title>
        <authorList>
            <person name="Park S."/>
            <person name="Yoon J.-H."/>
        </authorList>
    </citation>
    <scope>NUCLEOTIDE SEQUENCE</scope>
    <source>
        <strain evidence="2">BSSL-BM10</strain>
    </source>
</reference>
<organism evidence="2 3">
    <name type="scientific">Devosia litorisediminis</name>
    <dbReference type="NCBI Taxonomy" id="2829817"/>
    <lineage>
        <taxon>Bacteria</taxon>
        <taxon>Pseudomonadati</taxon>
        <taxon>Pseudomonadota</taxon>
        <taxon>Alphaproteobacteria</taxon>
        <taxon>Hyphomicrobiales</taxon>
        <taxon>Devosiaceae</taxon>
        <taxon>Devosia</taxon>
    </lineage>
</organism>
<evidence type="ECO:0008006" key="4">
    <source>
        <dbReference type="Google" id="ProtNLM"/>
    </source>
</evidence>
<evidence type="ECO:0000256" key="1">
    <source>
        <dbReference type="SAM" id="SignalP"/>
    </source>
</evidence>
<dbReference type="RefSeq" id="WP_212657600.1">
    <property type="nucleotide sequence ID" value="NZ_JAGXTP010000001.1"/>
</dbReference>
<gene>
    <name evidence="2" type="ORF">KD146_04825</name>
</gene>
<sequence>MRLRQRLALLLALAFVGFAVPLQTTSVLAQASTAEMPPMPRPRPIGVPAEPAAQPAASEAAAAITQVTSVPQPVSLTARITAEGAPIPDGLVWRIFESSTDTNGEMALVAKSDEGTAQVELPPGEYVVHVAYGRAQISEPISVVPGNNTADFVLEAGALRLNSAVTGDIPIPPNMLKFDIFTGDDASRVMLAEGLLPNDIITLNAGTYHIISHFGTINAVVRADLRVEPGQLTDATLYHHAGQISFKLVSEERGEAIADVEWTVKTADGATIFTDLGAFPSTVLAEGDYLVFAKQGDQVFNREFQVSPGSAREIEVLTSIY</sequence>
<comment type="caution">
    <text evidence="2">The sequence shown here is derived from an EMBL/GenBank/DDBJ whole genome shotgun (WGS) entry which is preliminary data.</text>
</comment>